<name>X2C8U4_9BILA</name>
<sequence length="448" mass="51640">MLGFLVFFLSSVVLFFFSYYWVYMLCFFLFCSFLCIFFFSFGWEDFFGLFFVDSLSIFLISLTFWISFLMMLSSLRLKLMSQMSLSFCFFVWILCMVLFVCFMLYNVFLFFVFFELSLIPTLVIILGWGYQPERLQAGLYMMMYTVSASLPFLLLLLWFGSYFDHFFFFCDWNVGSLGVGWFSFFLFFFSVSAFLVKLPVFFVHLWLPKAHVEAPVSGSMILAGVLLKLGGYGVVRFLKILGYYYFFGFDFLIVFFLWGGVITGLICLRQVDLKGLVAYSSIGHMGMMVSGIFSGSSWGWVGGLMMMVGHGLCSSCLFVLASLGYDLYGTRSVYLVKGMLVFFPSLSLWWFLMVVGNMAAPPTLNLISELFLLMSLLTFSWFLFVLLGIMGVLVGAYSLYFFVASNHGEGLVGSGYFENLKVSSFFSFFLHFFPLYFLFLFLDCFSFY</sequence>
<feature type="transmembrane region" description="Helical" evidence="16">
    <location>
        <begin position="244"/>
        <end position="268"/>
    </location>
</feature>
<evidence type="ECO:0000256" key="7">
    <source>
        <dbReference type="ARBA" id="ARBA00022692"/>
    </source>
</evidence>
<evidence type="ECO:0000259" key="17">
    <source>
        <dbReference type="Pfam" id="PF00361"/>
    </source>
</evidence>
<keyword evidence="9 16" id="KW-0249">Electron transport</keyword>
<dbReference type="GO" id="GO:0003954">
    <property type="term" value="F:NADH dehydrogenase activity"/>
    <property type="evidence" value="ECO:0007669"/>
    <property type="project" value="TreeGrafter"/>
</dbReference>
<evidence type="ECO:0000256" key="6">
    <source>
        <dbReference type="ARBA" id="ARBA00022660"/>
    </source>
</evidence>
<dbReference type="Pfam" id="PF00361">
    <property type="entry name" value="Proton_antipo_M"/>
    <property type="match status" value="1"/>
</dbReference>
<evidence type="ECO:0000256" key="16">
    <source>
        <dbReference type="RuleBase" id="RU003297"/>
    </source>
</evidence>
<evidence type="ECO:0000256" key="15">
    <source>
        <dbReference type="ARBA" id="ARBA00049551"/>
    </source>
</evidence>
<accession>X2C8U4</accession>
<evidence type="ECO:0000256" key="11">
    <source>
        <dbReference type="ARBA" id="ARBA00023027"/>
    </source>
</evidence>
<dbReference type="PANTHER" id="PTHR43507">
    <property type="entry name" value="NADH-UBIQUINONE OXIDOREDUCTASE CHAIN 4"/>
    <property type="match status" value="1"/>
</dbReference>
<evidence type="ECO:0000256" key="9">
    <source>
        <dbReference type="ARBA" id="ARBA00022982"/>
    </source>
</evidence>
<comment type="catalytic activity">
    <reaction evidence="15 16">
        <text>a ubiquinone + NADH + 5 H(+)(in) = a ubiquinol + NAD(+) + 4 H(+)(out)</text>
        <dbReference type="Rhea" id="RHEA:29091"/>
        <dbReference type="Rhea" id="RHEA-COMP:9565"/>
        <dbReference type="Rhea" id="RHEA-COMP:9566"/>
        <dbReference type="ChEBI" id="CHEBI:15378"/>
        <dbReference type="ChEBI" id="CHEBI:16389"/>
        <dbReference type="ChEBI" id="CHEBI:17976"/>
        <dbReference type="ChEBI" id="CHEBI:57540"/>
        <dbReference type="ChEBI" id="CHEBI:57945"/>
        <dbReference type="EC" id="7.1.1.2"/>
    </reaction>
</comment>
<dbReference type="EC" id="7.1.1.2" evidence="3 16"/>
<dbReference type="GO" id="GO:0031966">
    <property type="term" value="C:mitochondrial membrane"/>
    <property type="evidence" value="ECO:0007669"/>
    <property type="project" value="UniProtKB-SubCell"/>
</dbReference>
<feature type="transmembrane region" description="Helical" evidence="16">
    <location>
        <begin position="137"/>
        <end position="159"/>
    </location>
</feature>
<feature type="transmembrane region" description="Helical" evidence="16">
    <location>
        <begin position="424"/>
        <end position="442"/>
    </location>
</feature>
<proteinExistence type="inferred from homology"/>
<dbReference type="AlphaFoldDB" id="X2C8U4"/>
<geneLocation type="mitochondrion" evidence="19"/>
<dbReference type="InterPro" id="IPR001750">
    <property type="entry name" value="ND/Mrp_TM"/>
</dbReference>
<keyword evidence="5 16" id="KW-0813">Transport</keyword>
<dbReference type="EMBL" id="KC710980">
    <property type="protein sequence ID" value="AGL46765.1"/>
    <property type="molecule type" value="Genomic_DNA"/>
</dbReference>
<feature type="transmembrane region" description="Helical" evidence="16">
    <location>
        <begin position="379"/>
        <end position="403"/>
    </location>
</feature>
<feature type="transmembrane region" description="Helical" evidence="16">
    <location>
        <begin position="12"/>
        <end position="40"/>
    </location>
</feature>
<evidence type="ECO:0000256" key="5">
    <source>
        <dbReference type="ARBA" id="ARBA00022448"/>
    </source>
</evidence>
<evidence type="ECO:0000256" key="12">
    <source>
        <dbReference type="ARBA" id="ARBA00023075"/>
    </source>
</evidence>
<dbReference type="GO" id="GO:0042773">
    <property type="term" value="P:ATP synthesis coupled electron transport"/>
    <property type="evidence" value="ECO:0007669"/>
    <property type="project" value="InterPro"/>
</dbReference>
<evidence type="ECO:0000256" key="10">
    <source>
        <dbReference type="ARBA" id="ARBA00022989"/>
    </source>
</evidence>
<evidence type="ECO:0000256" key="13">
    <source>
        <dbReference type="ARBA" id="ARBA00023128"/>
    </source>
</evidence>
<keyword evidence="7 16" id="KW-0812">Transmembrane</keyword>
<dbReference type="Pfam" id="PF01059">
    <property type="entry name" value="Oxidored_q5_N"/>
    <property type="match status" value="1"/>
</dbReference>
<comment type="function">
    <text evidence="16">Core subunit of the mitochondrial membrane respiratory chain NADH dehydrogenase (Complex I) which catalyzes electron transfer from NADH through the respiratory chain, using ubiquinone as an electron acceptor. Essential for the catalytic activity and assembly of complex I.</text>
</comment>
<evidence type="ECO:0000256" key="14">
    <source>
        <dbReference type="ARBA" id="ARBA00023136"/>
    </source>
</evidence>
<feature type="transmembrane region" description="Helical" evidence="16">
    <location>
        <begin position="340"/>
        <end position="359"/>
    </location>
</feature>
<evidence type="ECO:0000256" key="4">
    <source>
        <dbReference type="ARBA" id="ARBA00021006"/>
    </source>
</evidence>
<feature type="transmembrane region" description="Helical" evidence="16">
    <location>
        <begin position="111"/>
        <end position="130"/>
    </location>
</feature>
<comment type="subcellular location">
    <subcellularLocation>
        <location evidence="1 16">Mitochondrion membrane</location>
        <topology evidence="1 16">Multi-pass membrane protein</topology>
    </subcellularLocation>
</comment>
<dbReference type="GO" id="GO:0048039">
    <property type="term" value="F:ubiquinone binding"/>
    <property type="evidence" value="ECO:0007669"/>
    <property type="project" value="TreeGrafter"/>
</dbReference>
<feature type="transmembrane region" description="Helical" evidence="16">
    <location>
        <begin position="307"/>
        <end position="328"/>
    </location>
</feature>
<evidence type="ECO:0000259" key="18">
    <source>
        <dbReference type="Pfam" id="PF01059"/>
    </source>
</evidence>
<dbReference type="PRINTS" id="PR01437">
    <property type="entry name" value="NUOXDRDTASE4"/>
</dbReference>
<organism evidence="19">
    <name type="scientific">Nipponnemertes punctatula</name>
    <dbReference type="NCBI Taxonomy" id="1332184"/>
    <lineage>
        <taxon>Eukaryota</taxon>
        <taxon>Metazoa</taxon>
        <taxon>Spiralia</taxon>
        <taxon>Lophotrochozoa</taxon>
        <taxon>Nemertea</taxon>
        <taxon>Enopla</taxon>
        <taxon>Hoplonemertea</taxon>
        <taxon>Monostilifera</taxon>
        <taxon>Cratenemertea</taxon>
        <taxon>Cratenemertidae</taxon>
        <taxon>Nipponnemertes</taxon>
    </lineage>
</organism>
<evidence type="ECO:0000256" key="3">
    <source>
        <dbReference type="ARBA" id="ARBA00012944"/>
    </source>
</evidence>
<feature type="domain" description="NADH:ubiquinone oxidoreductase chain 4 N-terminal" evidence="18">
    <location>
        <begin position="1"/>
        <end position="100"/>
    </location>
</feature>
<keyword evidence="6 16" id="KW-0679">Respiratory chain</keyword>
<feature type="transmembrane region" description="Helical" evidence="16">
    <location>
        <begin position="46"/>
        <end position="72"/>
    </location>
</feature>
<feature type="transmembrane region" description="Helical" evidence="16">
    <location>
        <begin position="219"/>
        <end position="238"/>
    </location>
</feature>
<dbReference type="PANTHER" id="PTHR43507:SF20">
    <property type="entry name" value="NADH-UBIQUINONE OXIDOREDUCTASE CHAIN 4"/>
    <property type="match status" value="1"/>
</dbReference>
<dbReference type="InterPro" id="IPR000260">
    <property type="entry name" value="NADH4_N"/>
</dbReference>
<protein>
    <recommendedName>
        <fullName evidence="4 16">NADH-ubiquinone oxidoreductase chain 4</fullName>
        <ecNumber evidence="3 16">7.1.1.2</ecNumber>
    </recommendedName>
</protein>
<feature type="transmembrane region" description="Helical" evidence="16">
    <location>
        <begin position="84"/>
        <end position="105"/>
    </location>
</feature>
<feature type="transmembrane region" description="Helical" evidence="16">
    <location>
        <begin position="179"/>
        <end position="207"/>
    </location>
</feature>
<dbReference type="GO" id="GO:0008137">
    <property type="term" value="F:NADH dehydrogenase (ubiquinone) activity"/>
    <property type="evidence" value="ECO:0007669"/>
    <property type="project" value="UniProtKB-UniRule"/>
</dbReference>
<evidence type="ECO:0000256" key="1">
    <source>
        <dbReference type="ARBA" id="ARBA00004225"/>
    </source>
</evidence>
<dbReference type="GO" id="GO:0015990">
    <property type="term" value="P:electron transport coupled proton transport"/>
    <property type="evidence" value="ECO:0007669"/>
    <property type="project" value="TreeGrafter"/>
</dbReference>
<evidence type="ECO:0000256" key="8">
    <source>
        <dbReference type="ARBA" id="ARBA00022967"/>
    </source>
</evidence>
<gene>
    <name evidence="19" type="primary">nad4</name>
</gene>
<keyword evidence="8" id="KW-1278">Translocase</keyword>
<feature type="domain" description="NADH:quinone oxidoreductase/Mrp antiporter transmembrane" evidence="17">
    <location>
        <begin position="106"/>
        <end position="393"/>
    </location>
</feature>
<keyword evidence="10 16" id="KW-1133">Transmembrane helix</keyword>
<reference evidence="19" key="1">
    <citation type="journal article" date="2014" name="Mol. Biol. Rep.">
        <title>A description of the complete mitochondrial genomes of Amphiporus formidabilis, Prosadenoporus spectaculum and Nipponnemertes punctatula (Nemertea: Hoplonemertea: Monostilifera).</title>
        <authorList>
            <person name="Sun W.Y."/>
            <person name="Sun S.C."/>
        </authorList>
    </citation>
    <scope>NUCLEOTIDE SEQUENCE</scope>
</reference>
<keyword evidence="13 16" id="KW-0496">Mitochondrion</keyword>
<keyword evidence="11 16" id="KW-0520">NAD</keyword>
<keyword evidence="14 16" id="KW-0472">Membrane</keyword>
<evidence type="ECO:0000313" key="19">
    <source>
        <dbReference type="EMBL" id="AGL46765.1"/>
    </source>
</evidence>
<keyword evidence="12 16" id="KW-0830">Ubiquinone</keyword>
<comment type="similarity">
    <text evidence="2 16">Belongs to the complex I subunit 4 family.</text>
</comment>
<evidence type="ECO:0000256" key="2">
    <source>
        <dbReference type="ARBA" id="ARBA00009025"/>
    </source>
</evidence>
<dbReference type="InterPro" id="IPR003918">
    <property type="entry name" value="NADH_UbQ_OxRdtase"/>
</dbReference>